<dbReference type="EMBL" id="AJFE02048451">
    <property type="status" value="NOT_ANNOTATED_CDS"/>
    <property type="molecule type" value="Genomic_DNA"/>
</dbReference>
<dbReference type="Ensembl" id="ENSPPAT00000046487.1">
    <property type="protein sequence ID" value="ENSPPAP00000023662.1"/>
    <property type="gene ID" value="ENSPPAG00000034944.1"/>
</dbReference>
<dbReference type="EMBL" id="AJFE02048457">
    <property type="status" value="NOT_ANNOTATED_CDS"/>
    <property type="molecule type" value="Genomic_DNA"/>
</dbReference>
<dbReference type="PANTHER" id="PTHR22035:SF4">
    <property type="entry name" value="COILED-COIL DOMAIN-CONTAINING PROTEIN 7"/>
    <property type="match status" value="1"/>
</dbReference>
<protein>
    <submittedName>
        <fullName evidence="2">Coiled-coil domain containing 7</fullName>
    </submittedName>
</protein>
<dbReference type="EMBL" id="AJFE02048456">
    <property type="status" value="NOT_ANNOTATED_CDS"/>
    <property type="molecule type" value="Genomic_DNA"/>
</dbReference>
<sequence length="580" mass="66260">LELYGIYIGLFNQYPMLEHLCAHNEVPNERLVVEHQESLSKTKLQVKKQETSTEQPLTTPDKEPNENLILRYQDSMSKSEMQVKEQRTLKGQRIITHDEEPGKNLVLEHQDSVSKLEMQIEKTKKLPREKRHSTHDEESGENPMLKHQDSVSKIQVQLEIQETSEGEGRSIPDKNSMFVHQDSVSKLQMQEKKKITPGRERRNTRIVVPNENVISVHQDSKSKLQMQEKKQINSGVERHKTFPLEIQKKDISLEHLLPEEKVLLSRSESQTKKLQAKVTSRKIKNEAASELPDTAENLPAVYPSISDLIIQFDLNKVVETVLKHLKGVNGKDIIKHLINIQSNSHAETDKNFFAYATGRGLMKESTTTQLKRHPETDKEFLADAIGRGIIIGPITIQLKSHRETDKELLKDAIGRDIIKGPISAQLKSHQETDVEPLTNAIGSSKTIGEIKTQLRTHYDVNLFKNKDMSVQRQEGIFTRRITPSKFPTKVINLSPFENKEETYEYSSPYVTAPSKAIYRTYRAGPSFSKDIHLPLLNQLPSGHSKVVTLSQKTIEFTLPTVTNTIGKPTYKELHHPYLKE</sequence>
<dbReference type="EMBL" id="AJFE02048452">
    <property type="status" value="NOT_ANNOTATED_CDS"/>
    <property type="molecule type" value="Genomic_DNA"/>
</dbReference>
<reference evidence="2" key="2">
    <citation type="submission" date="2025-08" db="UniProtKB">
        <authorList>
            <consortium name="Ensembl"/>
        </authorList>
    </citation>
    <scope>IDENTIFICATION</scope>
</reference>
<keyword evidence="3" id="KW-1185">Reference proteome</keyword>
<dbReference type="Bgee" id="ENSPPAG00000034944">
    <property type="expression patterns" value="Expressed in testis and 6 other cell types or tissues"/>
</dbReference>
<dbReference type="GeneTree" id="ENSGT00940000164808"/>
<dbReference type="Proteomes" id="UP000240080">
    <property type="component" value="Chromosome 10"/>
</dbReference>
<dbReference type="EMBL" id="AJFE02048453">
    <property type="status" value="NOT_ANNOTATED_CDS"/>
    <property type="molecule type" value="Genomic_DNA"/>
</dbReference>
<dbReference type="EMBL" id="AJFE02048458">
    <property type="status" value="NOT_ANNOTATED_CDS"/>
    <property type="molecule type" value="Genomic_DNA"/>
</dbReference>
<feature type="region of interest" description="Disordered" evidence="1">
    <location>
        <begin position="40"/>
        <end position="64"/>
    </location>
</feature>
<name>A0A2R9B294_PANPA</name>
<feature type="region of interest" description="Disordered" evidence="1">
    <location>
        <begin position="123"/>
        <end position="148"/>
    </location>
</feature>
<dbReference type="AlphaFoldDB" id="A0A2R9B294"/>
<dbReference type="EMBL" id="AJFE02048459">
    <property type="status" value="NOT_ANNOTATED_CDS"/>
    <property type="molecule type" value="Genomic_DNA"/>
</dbReference>
<dbReference type="EMBL" id="AJFE02048454">
    <property type="status" value="NOT_ANNOTATED_CDS"/>
    <property type="molecule type" value="Genomic_DNA"/>
</dbReference>
<gene>
    <name evidence="2" type="primary">CCDC7</name>
</gene>
<reference evidence="2 3" key="1">
    <citation type="journal article" date="2012" name="Nature">
        <title>The bonobo genome compared with the chimpanzee and human genomes.</title>
        <authorList>
            <person name="Prufer K."/>
            <person name="Munch K."/>
            <person name="Hellmann I."/>
            <person name="Akagi K."/>
            <person name="Miller J.R."/>
            <person name="Walenz B."/>
            <person name="Koren S."/>
            <person name="Sutton G."/>
            <person name="Kodira C."/>
            <person name="Winer R."/>
            <person name="Knight J.R."/>
            <person name="Mullikin J.C."/>
            <person name="Meader S.J."/>
            <person name="Ponting C.P."/>
            <person name="Lunter G."/>
            <person name="Higashino S."/>
            <person name="Hobolth A."/>
            <person name="Dutheil J."/>
            <person name="Karakoc E."/>
            <person name="Alkan C."/>
            <person name="Sajjadian S."/>
            <person name="Catacchio C.R."/>
            <person name="Ventura M."/>
            <person name="Marques-Bonet T."/>
            <person name="Eichler E.E."/>
            <person name="Andre C."/>
            <person name="Atencia R."/>
            <person name="Mugisha L."/>
            <person name="Junhold J."/>
            <person name="Patterson N."/>
            <person name="Siebauer M."/>
            <person name="Good J.M."/>
            <person name="Fischer A."/>
            <person name="Ptak S.E."/>
            <person name="Lachmann M."/>
            <person name="Symer D.E."/>
            <person name="Mailund T."/>
            <person name="Schierup M.H."/>
            <person name="Andres A.M."/>
            <person name="Kelso J."/>
            <person name="Paabo S."/>
        </authorList>
    </citation>
    <scope>NUCLEOTIDE SEQUENCE [LARGE SCALE GENOMIC DNA]</scope>
</reference>
<dbReference type="EMBL" id="AJFE02048455">
    <property type="status" value="NOT_ANNOTATED_CDS"/>
    <property type="molecule type" value="Genomic_DNA"/>
</dbReference>
<evidence type="ECO:0000313" key="3">
    <source>
        <dbReference type="Proteomes" id="UP000240080"/>
    </source>
</evidence>
<proteinExistence type="predicted"/>
<dbReference type="InterPro" id="IPR029272">
    <property type="entry name" value="CCDC7"/>
</dbReference>
<evidence type="ECO:0000256" key="1">
    <source>
        <dbReference type="SAM" id="MobiDB-lite"/>
    </source>
</evidence>
<reference evidence="2" key="3">
    <citation type="submission" date="2025-09" db="UniProtKB">
        <authorList>
            <consortium name="Ensembl"/>
        </authorList>
    </citation>
    <scope>IDENTIFICATION</scope>
</reference>
<accession>A0A2R9B294</accession>
<dbReference type="PANTHER" id="PTHR22035">
    <property type="entry name" value="COILED-COIL DOMAIN-CONTAINING PROTEIN 7"/>
    <property type="match status" value="1"/>
</dbReference>
<organism evidence="2 3">
    <name type="scientific">Pan paniscus</name>
    <name type="common">Pygmy chimpanzee</name>
    <name type="synonym">Bonobo</name>
    <dbReference type="NCBI Taxonomy" id="9597"/>
    <lineage>
        <taxon>Eukaryota</taxon>
        <taxon>Metazoa</taxon>
        <taxon>Chordata</taxon>
        <taxon>Craniata</taxon>
        <taxon>Vertebrata</taxon>
        <taxon>Euteleostomi</taxon>
        <taxon>Mammalia</taxon>
        <taxon>Eutheria</taxon>
        <taxon>Euarchontoglires</taxon>
        <taxon>Primates</taxon>
        <taxon>Haplorrhini</taxon>
        <taxon>Catarrhini</taxon>
        <taxon>Hominidae</taxon>
        <taxon>Pan</taxon>
    </lineage>
</organism>
<evidence type="ECO:0000313" key="2">
    <source>
        <dbReference type="Ensembl" id="ENSPPAP00000023662.1"/>
    </source>
</evidence>